<keyword evidence="2" id="KW-1185">Reference proteome</keyword>
<keyword evidence="1" id="KW-0812">Transmembrane</keyword>
<evidence type="ECO:0000313" key="3">
    <source>
        <dbReference type="WBParaSite" id="L893_g18182.t1"/>
    </source>
</evidence>
<protein>
    <submittedName>
        <fullName evidence="3">Uncharacterized protein</fullName>
    </submittedName>
</protein>
<feature type="transmembrane region" description="Helical" evidence="1">
    <location>
        <begin position="73"/>
        <end position="93"/>
    </location>
</feature>
<name>A0A1I7YNF0_9BILA</name>
<reference evidence="3" key="1">
    <citation type="submission" date="2016-11" db="UniProtKB">
        <authorList>
            <consortium name="WormBaseParasite"/>
        </authorList>
    </citation>
    <scope>IDENTIFICATION</scope>
</reference>
<sequence>MSSTGISTIAYSNGSSVFINIDQGDFSSRSPRLSDLDLMSKKRWIKELEKSHSCLAGINDPLPRSLQITLGTVWILLFVALFLGCYFVAILLCRCFC</sequence>
<dbReference type="Proteomes" id="UP000095287">
    <property type="component" value="Unplaced"/>
</dbReference>
<accession>A0A1I7YNF0</accession>
<keyword evidence="1" id="KW-1133">Transmembrane helix</keyword>
<evidence type="ECO:0000313" key="2">
    <source>
        <dbReference type="Proteomes" id="UP000095287"/>
    </source>
</evidence>
<proteinExistence type="predicted"/>
<evidence type="ECO:0000256" key="1">
    <source>
        <dbReference type="SAM" id="Phobius"/>
    </source>
</evidence>
<organism evidence="2 3">
    <name type="scientific">Steinernema glaseri</name>
    <dbReference type="NCBI Taxonomy" id="37863"/>
    <lineage>
        <taxon>Eukaryota</taxon>
        <taxon>Metazoa</taxon>
        <taxon>Ecdysozoa</taxon>
        <taxon>Nematoda</taxon>
        <taxon>Chromadorea</taxon>
        <taxon>Rhabditida</taxon>
        <taxon>Tylenchina</taxon>
        <taxon>Panagrolaimomorpha</taxon>
        <taxon>Strongyloidoidea</taxon>
        <taxon>Steinernematidae</taxon>
        <taxon>Steinernema</taxon>
    </lineage>
</organism>
<dbReference type="WBParaSite" id="L893_g18182.t1">
    <property type="protein sequence ID" value="L893_g18182.t1"/>
    <property type="gene ID" value="L893_g18182"/>
</dbReference>
<keyword evidence="1" id="KW-0472">Membrane</keyword>
<dbReference type="AlphaFoldDB" id="A0A1I7YNF0"/>